<dbReference type="Gene3D" id="1.10.390.10">
    <property type="entry name" value="Neutral Protease Domain 2"/>
    <property type="match status" value="1"/>
</dbReference>
<dbReference type="AlphaFoldDB" id="W7YJI0"/>
<feature type="transmembrane region" description="Helical" evidence="1">
    <location>
        <begin position="53"/>
        <end position="78"/>
    </location>
</feature>
<feature type="transmembrane region" description="Helical" evidence="1">
    <location>
        <begin position="473"/>
        <end position="495"/>
    </location>
</feature>
<keyword evidence="1" id="KW-1133">Transmembrane helix</keyword>
<dbReference type="OrthoDB" id="100605at2"/>
<keyword evidence="1" id="KW-0812">Transmembrane</keyword>
<dbReference type="Pfam" id="PF12730">
    <property type="entry name" value="ABC2_membrane_4"/>
    <property type="match status" value="1"/>
</dbReference>
<feature type="transmembrane region" description="Helical" evidence="1">
    <location>
        <begin position="446"/>
        <end position="466"/>
    </location>
</feature>
<dbReference type="eggNOG" id="COG0308">
    <property type="taxonomic scope" value="Bacteria"/>
</dbReference>
<feature type="transmembrane region" description="Helical" evidence="1">
    <location>
        <begin position="12"/>
        <end position="33"/>
    </location>
</feature>
<dbReference type="RefSeq" id="WP_027470166.1">
    <property type="nucleotide sequence ID" value="NZ_BAMD01000052.1"/>
</dbReference>
<evidence type="ECO:0000313" key="3">
    <source>
        <dbReference type="Proteomes" id="UP000019402"/>
    </source>
</evidence>
<protein>
    <submittedName>
        <fullName evidence="2">ABC-type transport system</fullName>
    </submittedName>
</protein>
<feature type="transmembrane region" description="Helical" evidence="1">
    <location>
        <begin position="361"/>
        <end position="380"/>
    </location>
</feature>
<comment type="caution">
    <text evidence="2">The sequence shown here is derived from an EMBL/GenBank/DDBJ whole genome shotgun (WGS) entry which is preliminary data.</text>
</comment>
<proteinExistence type="predicted"/>
<feature type="transmembrane region" description="Helical" evidence="1">
    <location>
        <begin position="99"/>
        <end position="124"/>
    </location>
</feature>
<feature type="transmembrane region" description="Helical" evidence="1">
    <location>
        <begin position="406"/>
        <end position="426"/>
    </location>
</feature>
<feature type="transmembrane region" description="Helical" evidence="1">
    <location>
        <begin position="242"/>
        <end position="265"/>
    </location>
</feature>
<evidence type="ECO:0000313" key="2">
    <source>
        <dbReference type="EMBL" id="GAF04676.1"/>
    </source>
</evidence>
<feature type="transmembrane region" description="Helical" evidence="1">
    <location>
        <begin position="524"/>
        <end position="546"/>
    </location>
</feature>
<dbReference type="STRING" id="869213.GCA_000517085_00050"/>
<feature type="transmembrane region" description="Helical" evidence="1">
    <location>
        <begin position="174"/>
        <end position="190"/>
    </location>
</feature>
<accession>W7YJI0</accession>
<feature type="transmembrane region" description="Helical" evidence="1">
    <location>
        <begin position="567"/>
        <end position="583"/>
    </location>
</feature>
<name>W7YJI0_9BACT</name>
<organism evidence="2 3">
    <name type="scientific">Saccharicrinis fermentans DSM 9555 = JCM 21142</name>
    <dbReference type="NCBI Taxonomy" id="869213"/>
    <lineage>
        <taxon>Bacteria</taxon>
        <taxon>Pseudomonadati</taxon>
        <taxon>Bacteroidota</taxon>
        <taxon>Bacteroidia</taxon>
        <taxon>Marinilabiliales</taxon>
        <taxon>Marinilabiliaceae</taxon>
        <taxon>Saccharicrinis</taxon>
    </lineage>
</organism>
<keyword evidence="1" id="KW-0472">Membrane</keyword>
<dbReference type="EMBL" id="BAMD01000052">
    <property type="protein sequence ID" value="GAF04676.1"/>
    <property type="molecule type" value="Genomic_DNA"/>
</dbReference>
<evidence type="ECO:0000256" key="1">
    <source>
        <dbReference type="SAM" id="Phobius"/>
    </source>
</evidence>
<reference evidence="2 3" key="1">
    <citation type="journal article" date="2014" name="Genome Announc.">
        <title>Draft Genome Sequence of Cytophaga fermentans JCM 21142T, a Facultative Anaerobe Isolated from Marine Mud.</title>
        <authorList>
            <person name="Starns D."/>
            <person name="Oshima K."/>
            <person name="Suda W."/>
            <person name="Iino T."/>
            <person name="Yuki M."/>
            <person name="Inoue J."/>
            <person name="Kitamura K."/>
            <person name="Iida T."/>
            <person name="Darby A."/>
            <person name="Hattori M."/>
            <person name="Ohkuma M."/>
        </authorList>
    </citation>
    <scope>NUCLEOTIDE SEQUENCE [LARGE SCALE GENOMIC DNA]</scope>
    <source>
        <strain evidence="2 3">JCM 21142</strain>
    </source>
</reference>
<feature type="transmembrane region" description="Helical" evidence="1">
    <location>
        <begin position="144"/>
        <end position="167"/>
    </location>
</feature>
<dbReference type="InterPro" id="IPR027268">
    <property type="entry name" value="Peptidase_M4/M1_CTD_sf"/>
</dbReference>
<gene>
    <name evidence="2" type="ORF">JCM21142_93391</name>
</gene>
<keyword evidence="3" id="KW-1185">Reference proteome</keyword>
<feature type="transmembrane region" description="Helical" evidence="1">
    <location>
        <begin position="323"/>
        <end position="341"/>
    </location>
</feature>
<sequence length="1084" mass="123725">MLGKIIGFELKYRFSKSMTYIFMLMMIFQAIWYVKGSFDYYINDAINFNAAGIIYQSLAGGGMLMIIAIAVITGTALFKDIEFKTAETLYSYPVSDKTWFLGKFIAAYIVNLSICLAFAIGFAVMQYTGIAEADKFGPIPWGQILHGFLIFSVPNMFILTAVALSLVVFFRTMAASYMGIFMLTMLFLVAESTRENTTFLNLIYLIDPFCFTHTRDTIDGMSIAQKNYGYFQLDTIYWINRAIWLALSGILVTAATQKFSFSYFLTKKVNKKTTIEKGSEAPILKEVNVVTNKVFGIWEDVKKLIRLSFLEFKNTVRPTGFKIIFGLLVFMFFGYNMIWNAEYYIHTDTLSITSAMTYTRLPNGVFIFLILAVFAGELLFKERSTQMWQITDTLPVPTWVTYMSKYIAMAGVALLFSLALFIPGILTQLLQGYTDFELGVYFTDLFSHHMGWLNYMMVIALAFFVGSIFSQRFVAHIITVAILLFIIVMADIGVIEQLRFAFPFTPGIEDYSEMAAYGIFGRAGVWYALMWGALSIAFLLTGIWFWNRGSIQSLASKFSLKKPQLHIIGKFSAVGMLAVFFYFQNFVVANDHDMGNFKTDAQQDAEDAEYETLFKYIETQNQPYVCGLDVTIDVNPDVRKADYSFNMLLTNKGNTPIDSLHLSLKDFVQLHSLQLQSQSLNPAWFNEKHNQLAYALQQSIAVDDTVLLKGTCTLEYKGFSSIDPQEALVYNGSFLQEDIVPRIGYNSDKELTQNRNRSDEGLEKLTSRMSTVNDRSALVNNVLSPFALRHNTTIRVRSSNAQKVTASGSYKGVEMVNNKEYKVYETEQPYLMNWQIAVANYETCNAKLQDDIQLNILYDERHTYNLETMTDAVNEGITYLKSKLGSYPYSQLTIVEIPFHNDDDFYASPNQIAISEKHCWTADGSREKDLSYIYYTLCRELFTQWIQQNVDVADVQGADMLLKAIPEAYALSFVNEKFGAETLQIYIKKKEDRYKKDRGNESNIEPPLIYADGADYLEENKGALELLKVIDEINISEFSRLLLKYNAENNVNKLVFNNFYELLKTNYPSNKKLELIEAFEKVMP</sequence>
<dbReference type="Proteomes" id="UP000019402">
    <property type="component" value="Unassembled WGS sequence"/>
</dbReference>